<keyword evidence="3" id="KW-0732">Signal</keyword>
<protein>
    <submittedName>
        <fullName evidence="4">Ubs_40 putative toxin</fullName>
    </submittedName>
</protein>
<dbReference type="EMBL" id="GBQY01000040">
    <property type="protein sequence ID" value="JAC94817.1"/>
    <property type="molecule type" value="Transcribed_RNA"/>
</dbReference>
<accession>A0A098LWH6</accession>
<dbReference type="AlphaFoldDB" id="A0A098LWH6"/>
<evidence type="ECO:0000313" key="4">
    <source>
        <dbReference type="EMBL" id="JAC94817.1"/>
    </source>
</evidence>
<feature type="chain" id="PRO_5001945392" evidence="3">
    <location>
        <begin position="28"/>
        <end position="132"/>
    </location>
</feature>
<evidence type="ECO:0000256" key="1">
    <source>
        <dbReference type="ARBA" id="ARBA00007369"/>
    </source>
</evidence>
<dbReference type="PANTHER" id="PTHR11681:SF5">
    <property type="entry name" value="ISOTOCIN"/>
    <property type="match status" value="1"/>
</dbReference>
<evidence type="ECO:0000256" key="3">
    <source>
        <dbReference type="SAM" id="SignalP"/>
    </source>
</evidence>
<reference evidence="4" key="1">
    <citation type="journal article" date="2014" name="Toxicon">
        <title>A bioinformatics survey for conotoxin-like sequences in three turrid snail venom duct transcriptomes.</title>
        <authorList>
            <person name="Gonzales D.T."/>
            <person name="Saloma C.P."/>
        </authorList>
    </citation>
    <scope>NUCLEOTIDE SEQUENCE</scope>
    <source>
        <tissue evidence="4">Venom duct</tissue>
    </source>
</reference>
<dbReference type="PROSITE" id="PS51257">
    <property type="entry name" value="PROKAR_LIPOPROTEIN"/>
    <property type="match status" value="1"/>
</dbReference>
<dbReference type="SUPFAM" id="SSF49606">
    <property type="entry name" value="Neurophysin II"/>
    <property type="match status" value="1"/>
</dbReference>
<dbReference type="SMART" id="SM00003">
    <property type="entry name" value="NH"/>
    <property type="match status" value="1"/>
</dbReference>
<keyword evidence="2" id="KW-1015">Disulfide bond</keyword>
<dbReference type="PANTHER" id="PTHR11681">
    <property type="entry name" value="NEUROPHYSIN"/>
    <property type="match status" value="1"/>
</dbReference>
<reference evidence="4" key="2">
    <citation type="submission" date="2014-09" db="EMBL/GenBank/DDBJ databases">
        <authorList>
            <person name="Gonzales D.T.T."/>
            <person name="Saloma C.P."/>
        </authorList>
    </citation>
    <scope>NUCLEOTIDE SEQUENCE</scope>
    <source>
        <tissue evidence="4">Venom duct</tissue>
    </source>
</reference>
<proteinExistence type="inferred from homology"/>
<evidence type="ECO:0000256" key="2">
    <source>
        <dbReference type="ARBA" id="ARBA00023157"/>
    </source>
</evidence>
<comment type="similarity">
    <text evidence="1">Belongs to the vasopressin/oxytocin family.</text>
</comment>
<dbReference type="GO" id="GO:0005185">
    <property type="term" value="F:neurohypophyseal hormone activity"/>
    <property type="evidence" value="ECO:0007669"/>
    <property type="project" value="InterPro"/>
</dbReference>
<dbReference type="InterPro" id="IPR000981">
    <property type="entry name" value="Neurhyp_horm"/>
</dbReference>
<dbReference type="Pfam" id="PF00184">
    <property type="entry name" value="Hormone_5"/>
    <property type="match status" value="1"/>
</dbReference>
<dbReference type="GO" id="GO:0005615">
    <property type="term" value="C:extracellular space"/>
    <property type="evidence" value="ECO:0007669"/>
    <property type="project" value="TreeGrafter"/>
</dbReference>
<name>A0A098LWH6_UNEBI</name>
<sequence>MTRSALQMGRLTLVLCLLLQLVLVTQACFLGNCLNDGERDVDGREAMRPCKYCSFGQCVGPQICCGDRGCEMGSEEANKCREEDEDSTPCQVFGWPCILNNPGNIHGKCVGNRIGICCVTDTCAVSSTCQKE</sequence>
<organism evidence="4">
    <name type="scientific">Unedogemmula bisaya</name>
    <name type="common">Sea snail</name>
    <name type="synonym">Lophiotoma bisaya</name>
    <dbReference type="NCBI Taxonomy" id="746885"/>
    <lineage>
        <taxon>Eukaryota</taxon>
        <taxon>Metazoa</taxon>
        <taxon>Spiralia</taxon>
        <taxon>Lophotrochozoa</taxon>
        <taxon>Mollusca</taxon>
        <taxon>Gastropoda</taxon>
        <taxon>Caenogastropoda</taxon>
        <taxon>Neogastropoda</taxon>
        <taxon>Conoidea</taxon>
        <taxon>Turridae</taxon>
        <taxon>Unedogemmula</taxon>
    </lineage>
</organism>
<dbReference type="GO" id="GO:0030141">
    <property type="term" value="C:secretory granule"/>
    <property type="evidence" value="ECO:0007669"/>
    <property type="project" value="TreeGrafter"/>
</dbReference>
<dbReference type="InterPro" id="IPR036387">
    <property type="entry name" value="Neurhyp_horm_dom_sf"/>
</dbReference>
<feature type="signal peptide" evidence="3">
    <location>
        <begin position="1"/>
        <end position="27"/>
    </location>
</feature>
<dbReference type="Gene3D" id="2.60.9.10">
    <property type="entry name" value="Neurohypophysial hormone domain"/>
    <property type="match status" value="1"/>
</dbReference>